<feature type="compositionally biased region" description="Basic and acidic residues" evidence="1">
    <location>
        <begin position="35"/>
        <end position="47"/>
    </location>
</feature>
<reference evidence="2 3" key="1">
    <citation type="submission" date="2014-02" db="EMBL/GenBank/DDBJ databases">
        <title>The small core and large imbalanced accessory genome model reveals a collaborative survival strategy of Sorangium cellulosum strains in nature.</title>
        <authorList>
            <person name="Han K."/>
            <person name="Peng R."/>
            <person name="Blom J."/>
            <person name="Li Y.-Z."/>
        </authorList>
    </citation>
    <scope>NUCLEOTIDE SEQUENCE [LARGE SCALE GENOMIC DNA]</scope>
    <source>
        <strain evidence="2 3">So0149</strain>
    </source>
</reference>
<feature type="region of interest" description="Disordered" evidence="1">
    <location>
        <begin position="28"/>
        <end position="75"/>
    </location>
</feature>
<evidence type="ECO:0000313" key="3">
    <source>
        <dbReference type="Proteomes" id="UP000075515"/>
    </source>
</evidence>
<proteinExistence type="predicted"/>
<evidence type="ECO:0000256" key="1">
    <source>
        <dbReference type="SAM" id="MobiDB-lite"/>
    </source>
</evidence>
<dbReference type="Proteomes" id="UP000075515">
    <property type="component" value="Unassembled WGS sequence"/>
</dbReference>
<feature type="compositionally biased region" description="Low complexity" evidence="1">
    <location>
        <begin position="48"/>
        <end position="58"/>
    </location>
</feature>
<protein>
    <submittedName>
        <fullName evidence="2">Uncharacterized protein</fullName>
    </submittedName>
</protein>
<sequence length="75" mass="7747">MCVTTMLYASTPGARRFTVAISSGTGPALVKGRHERSARAIPIDESRGPAGRRANGGARSRRHAGATGSLRGQVA</sequence>
<organism evidence="2 3">
    <name type="scientific">Sorangium cellulosum</name>
    <name type="common">Polyangium cellulosum</name>
    <dbReference type="NCBI Taxonomy" id="56"/>
    <lineage>
        <taxon>Bacteria</taxon>
        <taxon>Pseudomonadati</taxon>
        <taxon>Myxococcota</taxon>
        <taxon>Polyangia</taxon>
        <taxon>Polyangiales</taxon>
        <taxon>Polyangiaceae</taxon>
        <taxon>Sorangium</taxon>
    </lineage>
</organism>
<comment type="caution">
    <text evidence="2">The sequence shown here is derived from an EMBL/GenBank/DDBJ whole genome shotgun (WGS) entry which is preliminary data.</text>
</comment>
<dbReference type="EMBL" id="JEMC01001198">
    <property type="protein sequence ID" value="KYF98949.1"/>
    <property type="molecule type" value="Genomic_DNA"/>
</dbReference>
<accession>A0A150SLG7</accession>
<gene>
    <name evidence="2" type="ORF">BE18_52970</name>
</gene>
<evidence type="ECO:0000313" key="2">
    <source>
        <dbReference type="EMBL" id="KYF98949.1"/>
    </source>
</evidence>
<dbReference type="AlphaFoldDB" id="A0A150SLG7"/>
<name>A0A150SLG7_SORCE</name>